<dbReference type="PANTHER" id="PTHR43848">
    <property type="entry name" value="PUTRESCINE TRANSPORT SYSTEM PERMEASE PROTEIN POTI"/>
    <property type="match status" value="1"/>
</dbReference>
<comment type="similarity">
    <text evidence="2">Belongs to the binding-protein-dependent transport system permease family. CysTW subfamily.</text>
</comment>
<comment type="subcellular location">
    <subcellularLocation>
        <location evidence="1 8">Cell membrane</location>
        <topology evidence="1 8">Multi-pass membrane protein</topology>
    </subcellularLocation>
</comment>
<evidence type="ECO:0000256" key="4">
    <source>
        <dbReference type="ARBA" id="ARBA00022475"/>
    </source>
</evidence>
<dbReference type="GO" id="GO:0005886">
    <property type="term" value="C:plasma membrane"/>
    <property type="evidence" value="ECO:0007669"/>
    <property type="project" value="UniProtKB-SubCell"/>
</dbReference>
<dbReference type="EMBL" id="VBWP01000008">
    <property type="protein sequence ID" value="TLG72524.1"/>
    <property type="molecule type" value="Genomic_DNA"/>
</dbReference>
<organism evidence="10 11">
    <name type="scientific">Culicoidibacter larvae</name>
    <dbReference type="NCBI Taxonomy" id="2579976"/>
    <lineage>
        <taxon>Bacteria</taxon>
        <taxon>Bacillati</taxon>
        <taxon>Bacillota</taxon>
        <taxon>Culicoidibacteria</taxon>
        <taxon>Culicoidibacterales</taxon>
        <taxon>Culicoidibacteraceae</taxon>
        <taxon>Culicoidibacter</taxon>
    </lineage>
</organism>
<keyword evidence="3 8" id="KW-0813">Transport</keyword>
<dbReference type="InterPro" id="IPR000515">
    <property type="entry name" value="MetI-like"/>
</dbReference>
<evidence type="ECO:0000259" key="9">
    <source>
        <dbReference type="PROSITE" id="PS50928"/>
    </source>
</evidence>
<dbReference type="InParanoid" id="A0A5R8Q9D0"/>
<dbReference type="RefSeq" id="WP_138191569.1">
    <property type="nucleotide sequence ID" value="NZ_VBWP01000008.1"/>
</dbReference>
<evidence type="ECO:0000313" key="11">
    <source>
        <dbReference type="Proteomes" id="UP000306912"/>
    </source>
</evidence>
<comment type="caution">
    <text evidence="10">The sequence shown here is derived from an EMBL/GenBank/DDBJ whole genome shotgun (WGS) entry which is preliminary data.</text>
</comment>
<evidence type="ECO:0000256" key="3">
    <source>
        <dbReference type="ARBA" id="ARBA00022448"/>
    </source>
</evidence>
<evidence type="ECO:0000256" key="1">
    <source>
        <dbReference type="ARBA" id="ARBA00004651"/>
    </source>
</evidence>
<name>A0A5R8Q9D0_9FIRM</name>
<dbReference type="CDD" id="cd06261">
    <property type="entry name" value="TM_PBP2"/>
    <property type="match status" value="1"/>
</dbReference>
<evidence type="ECO:0000256" key="5">
    <source>
        <dbReference type="ARBA" id="ARBA00022692"/>
    </source>
</evidence>
<keyword evidence="11" id="KW-1185">Reference proteome</keyword>
<keyword evidence="6 8" id="KW-1133">Transmembrane helix</keyword>
<keyword evidence="4" id="KW-1003">Cell membrane</keyword>
<feature type="transmembrane region" description="Helical" evidence="8">
    <location>
        <begin position="12"/>
        <end position="31"/>
    </location>
</feature>
<evidence type="ECO:0000256" key="6">
    <source>
        <dbReference type="ARBA" id="ARBA00022989"/>
    </source>
</evidence>
<feature type="transmembrane region" description="Helical" evidence="8">
    <location>
        <begin position="60"/>
        <end position="87"/>
    </location>
</feature>
<evidence type="ECO:0000256" key="2">
    <source>
        <dbReference type="ARBA" id="ARBA00007069"/>
    </source>
</evidence>
<dbReference type="InterPro" id="IPR051789">
    <property type="entry name" value="Bact_Polyamine_Transport"/>
</dbReference>
<evidence type="ECO:0000256" key="8">
    <source>
        <dbReference type="RuleBase" id="RU363032"/>
    </source>
</evidence>
<feature type="transmembrane region" description="Helical" evidence="8">
    <location>
        <begin position="127"/>
        <end position="151"/>
    </location>
</feature>
<accession>A0A5R8Q9D0</accession>
<proteinExistence type="inferred from homology"/>
<feature type="transmembrane region" description="Helical" evidence="8">
    <location>
        <begin position="99"/>
        <end position="121"/>
    </location>
</feature>
<evidence type="ECO:0000313" key="10">
    <source>
        <dbReference type="EMBL" id="TLG72524.1"/>
    </source>
</evidence>
<dbReference type="Gene3D" id="1.10.3720.10">
    <property type="entry name" value="MetI-like"/>
    <property type="match status" value="1"/>
</dbReference>
<dbReference type="InterPro" id="IPR035906">
    <property type="entry name" value="MetI-like_sf"/>
</dbReference>
<dbReference type="PROSITE" id="PS50928">
    <property type="entry name" value="ABC_TM1"/>
    <property type="match status" value="1"/>
</dbReference>
<reference evidence="10 11" key="1">
    <citation type="submission" date="2019-05" db="EMBL/GenBank/DDBJ databases">
        <title>Culicoidintestinum kansasii gen. nov., sp. nov. from the gastrointestinal tract of the biting midge, Culicoides sonorensis.</title>
        <authorList>
            <person name="Neupane S."/>
            <person name="Ghosh A."/>
            <person name="Gunther S."/>
            <person name="Martin K."/>
            <person name="Zurek L."/>
        </authorList>
    </citation>
    <scope>NUCLEOTIDE SEQUENCE [LARGE SCALE GENOMIC DNA]</scope>
    <source>
        <strain evidence="10 11">CS-1</strain>
    </source>
</reference>
<dbReference type="Pfam" id="PF00528">
    <property type="entry name" value="BPD_transp_1"/>
    <property type="match status" value="1"/>
</dbReference>
<protein>
    <submittedName>
        <fullName evidence="10">ABC transporter permease</fullName>
    </submittedName>
</protein>
<gene>
    <name evidence="10" type="ORF">FEZ08_09045</name>
</gene>
<dbReference type="AlphaFoldDB" id="A0A5R8Q9D0"/>
<dbReference type="PANTHER" id="PTHR43848:SF2">
    <property type="entry name" value="PUTRESCINE TRANSPORT SYSTEM PERMEASE PROTEIN POTI"/>
    <property type="match status" value="1"/>
</dbReference>
<keyword evidence="5 8" id="KW-0812">Transmembrane</keyword>
<feature type="domain" description="ABC transmembrane type-1" evidence="9">
    <location>
        <begin position="61"/>
        <end position="250"/>
    </location>
</feature>
<keyword evidence="7 8" id="KW-0472">Membrane</keyword>
<feature type="transmembrane region" description="Helical" evidence="8">
    <location>
        <begin position="172"/>
        <end position="196"/>
    </location>
</feature>
<sequence>MKKKKWGGNIYLLILFAILYMPIIYLIVYSFNSTDTMNGFTGFSLQWFVELFKDERLLQAVLNTVVIGLLSALIATVIGVIAAIGLYNMRQKRAREGMLAVNNILITSPDVIIGASFLMLFTMAGMSLGFISVLIAHIAFSIPLVVLMVLPKLNEMNTNLIDAAYDLGASRFYALRAVILPQIMGGVFAGFFTALTYSLDDFAVTFFVTGNGFSTLSIEVYSMARMGISLKINAISTVIFVIVFVGVLVQYSYQQQKLKRKEERRHA</sequence>
<dbReference type="Proteomes" id="UP000306912">
    <property type="component" value="Unassembled WGS sequence"/>
</dbReference>
<feature type="transmembrane region" description="Helical" evidence="8">
    <location>
        <begin position="234"/>
        <end position="253"/>
    </location>
</feature>
<dbReference type="GO" id="GO:0055085">
    <property type="term" value="P:transmembrane transport"/>
    <property type="evidence" value="ECO:0007669"/>
    <property type="project" value="InterPro"/>
</dbReference>
<dbReference type="SUPFAM" id="SSF161098">
    <property type="entry name" value="MetI-like"/>
    <property type="match status" value="1"/>
</dbReference>
<dbReference type="OrthoDB" id="9782004at2"/>
<evidence type="ECO:0000256" key="7">
    <source>
        <dbReference type="ARBA" id="ARBA00023136"/>
    </source>
</evidence>